<organism evidence="2">
    <name type="scientific">Cladocopium goreaui</name>
    <dbReference type="NCBI Taxonomy" id="2562237"/>
    <lineage>
        <taxon>Eukaryota</taxon>
        <taxon>Sar</taxon>
        <taxon>Alveolata</taxon>
        <taxon>Dinophyceae</taxon>
        <taxon>Suessiales</taxon>
        <taxon>Symbiodiniaceae</taxon>
        <taxon>Cladocopium</taxon>
    </lineage>
</organism>
<evidence type="ECO:0000313" key="2">
    <source>
        <dbReference type="EMBL" id="CAI3989288.1"/>
    </source>
</evidence>
<feature type="region of interest" description="Disordered" evidence="1">
    <location>
        <begin position="1207"/>
        <end position="1228"/>
    </location>
</feature>
<evidence type="ECO:0000313" key="4">
    <source>
        <dbReference type="Proteomes" id="UP001152797"/>
    </source>
</evidence>
<proteinExistence type="predicted"/>
<feature type="region of interest" description="Disordered" evidence="1">
    <location>
        <begin position="777"/>
        <end position="800"/>
    </location>
</feature>
<evidence type="ECO:0000256" key="1">
    <source>
        <dbReference type="SAM" id="MobiDB-lite"/>
    </source>
</evidence>
<feature type="compositionally biased region" description="Basic residues" evidence="1">
    <location>
        <begin position="1486"/>
        <end position="1515"/>
    </location>
</feature>
<gene>
    <name evidence="2" type="ORF">C1SCF055_LOCUS16374</name>
</gene>
<evidence type="ECO:0000313" key="3">
    <source>
        <dbReference type="EMBL" id="CAL1142663.1"/>
    </source>
</evidence>
<feature type="compositionally biased region" description="Low complexity" evidence="1">
    <location>
        <begin position="1468"/>
        <end position="1485"/>
    </location>
</feature>
<feature type="compositionally biased region" description="Basic and acidic residues" evidence="1">
    <location>
        <begin position="1427"/>
        <end position="1438"/>
    </location>
</feature>
<reference evidence="3" key="2">
    <citation type="submission" date="2024-04" db="EMBL/GenBank/DDBJ databases">
        <authorList>
            <person name="Chen Y."/>
            <person name="Shah S."/>
            <person name="Dougan E. K."/>
            <person name="Thang M."/>
            <person name="Chan C."/>
        </authorList>
    </citation>
    <scope>NUCLEOTIDE SEQUENCE [LARGE SCALE GENOMIC DNA]</scope>
</reference>
<keyword evidence="4" id="KW-1185">Reference proteome</keyword>
<reference evidence="2" key="1">
    <citation type="submission" date="2022-10" db="EMBL/GenBank/DDBJ databases">
        <authorList>
            <person name="Chen Y."/>
            <person name="Dougan E. K."/>
            <person name="Chan C."/>
            <person name="Rhodes N."/>
            <person name="Thang M."/>
        </authorList>
    </citation>
    <scope>NUCLEOTIDE SEQUENCE</scope>
</reference>
<dbReference type="EMBL" id="CAMXCT030001352">
    <property type="protein sequence ID" value="CAL4776600.1"/>
    <property type="molecule type" value="Genomic_DNA"/>
</dbReference>
<name>A0A9P1CEP0_9DINO</name>
<accession>A0A9P1CEP0</accession>
<dbReference type="EMBL" id="CAMXCT020001352">
    <property type="protein sequence ID" value="CAL1142663.1"/>
    <property type="molecule type" value="Genomic_DNA"/>
</dbReference>
<feature type="region of interest" description="Disordered" evidence="1">
    <location>
        <begin position="1272"/>
        <end position="1300"/>
    </location>
</feature>
<comment type="caution">
    <text evidence="2">The sequence shown here is derived from an EMBL/GenBank/DDBJ whole genome shotgun (WGS) entry which is preliminary data.</text>
</comment>
<protein>
    <submittedName>
        <fullName evidence="2">Uncharacterized protein</fullName>
    </submittedName>
</protein>
<dbReference type="Proteomes" id="UP001152797">
    <property type="component" value="Unassembled WGS sequence"/>
</dbReference>
<feature type="region of interest" description="Disordered" evidence="1">
    <location>
        <begin position="1361"/>
        <end position="1515"/>
    </location>
</feature>
<sequence>MHLQSKLSGLVSKPAEKSASVRAFMLHMYWSSAEPMTKEQLELKEELMQRLVDSKLLGAALQDFRREAEISRQLFAHFTRTWRDRQIYWLAKERARVQQDLLVVIVDSYDHAKMSLPKFPNGRTPKRSLYENTRRTFLTLTGCIVHGMGLYRYTSDEGMPGGSNWTLECVMKSIDHSWARRRASNKEMPRECLHKKLSPLFHKSGMDFRIEHIDTVRNWCQLMPTSSTLKNAYRGRKSDEETNMKVPQSFSFMCREDMPGQGHGIQTDDNVPRRLRTQGDLRDVFAMVKSYMSDTVLIQPPLLVYPTAFQSSTERYFNEVNRTEHVVQQSLDSDRAADLAAIADAISKDFPHMERSVRYYRSLIDQGRPRKPYSRIGFLEAGPMVQPPMGNIQLGAEPPEPRNHWLQVIAKTNLGQHVQDVLGDPAVKKQVLQRLTIDRFENIDPKPTLTLEWSNEQLEHPEVTSMLRSFRWKQAPSALDLLGAIGQAVDVELRAAKAKPGASKALKDLLSKCITEFNKLMRSPPDMGKILHSHYDFERKVSKESTNKSKKAAQLDEDQSTALFDICCLWIWLKEKMEKEFAGEIVDQHAAMFMKGSLDADLGAIMRAAEEFSWERIPFILEVSEKESAKRRTKLIGQLEAMAELHKRAWDLVGTYLASNLRFFAGAAKEAESTVLPLLTSYVDEAFADIPECRSTDDHGVVLWINLPCCGVVPLHKYEWCVTAVSNILALYRRNGIAFVVHANRGQVAERKVKTSKDEDEDVKDEPDELMDFIKKDEMESGSDDEQETTGPNQEDSDIRDMKYRLEKDLSLKERQLVIRNITWVFDKDSVYGRRDGAITGLAVIHRDRANAFKTSPGYRSGVIHDVQMLQRAQMFKPPAQQNRQNLPHLGRAFTDTQEMKQVAGGTDIVKRTLASFIPPSMHTTMILDLLAYDAFPALAALEEVASSKRMMCGSVVLNAAPGTLQTRVANALYESCRNGSAVLPNFPEYEPVVKALQENNTIDNSVGYKVCVAKCGRLLVLQSLARRWTEYEGTKDRAHELIVEHNKGFNVDGDYMEDDERPSTTDAAERPAKKIKLSDLTTCTEADIASLTKPRKFSINGSAELITDGSGEALYLVTRSRNQFLQHRELLESSGEGGTKTVVPIRPVALTAGILDVNEGILRLMPLASAVFYEHPVLRGPLQRRQCHGPDDDESDDLEGLDRILQFDADGNPKKRPSSRLEEEAEFPTQEYVMPECYDWLGSIPGDDRPCKETGDDRDLDVILTQVSPGVRSWPYPDNQEGLESSASPAKTEMDTTEPKNLRRLDAQFFSTDLEPRELFKDMSGNNDETLHPSPPHESLDYDMMSEDKGEFDGGDVMTVEASPGELGDDTLGDENPMTEGPCHDTPPMDEEPMTGGPVDDTGRPGDVTPPTENLLRPSAKKRARVPKEKLKPERKSKPVAKPKQAAHKDATSKKKGTQDNAKSTTKNSAMDSAKNSAKNNAKNNAKKPSKAACKPKAKAKSKTTARGASRKQSKKHDVYCAGWLAAKNEGLSPPEAKVAGMDSRRKCLGTNIEPILLMLWLFVENFLSLEPLPETILLLEPLPETILLLEPWPEAILGGLLSMVHVIIRL</sequence>
<dbReference type="EMBL" id="CAMXCT010001352">
    <property type="protein sequence ID" value="CAI3989288.1"/>
    <property type="molecule type" value="Genomic_DNA"/>
</dbReference>